<organism evidence="9 10">
    <name type="scientific">Prorocentrum cordatum</name>
    <dbReference type="NCBI Taxonomy" id="2364126"/>
    <lineage>
        <taxon>Eukaryota</taxon>
        <taxon>Sar</taxon>
        <taxon>Alveolata</taxon>
        <taxon>Dinophyceae</taxon>
        <taxon>Prorocentrales</taxon>
        <taxon>Prorocentraceae</taxon>
        <taxon>Prorocentrum</taxon>
    </lineage>
</organism>
<dbReference type="SUPFAM" id="SSF53335">
    <property type="entry name" value="S-adenosyl-L-methionine-dependent methyltransferases"/>
    <property type="match status" value="1"/>
</dbReference>
<dbReference type="PROSITE" id="PS51375">
    <property type="entry name" value="PPR"/>
    <property type="match status" value="1"/>
</dbReference>
<keyword evidence="3" id="KW-0489">Methyltransferase</keyword>
<comment type="similarity">
    <text evidence="1">Belongs to the N(4)/N(6)-methyltransferase family. N(4) subfamily.</text>
</comment>
<evidence type="ECO:0000256" key="4">
    <source>
        <dbReference type="ARBA" id="ARBA00022679"/>
    </source>
</evidence>
<keyword evidence="4" id="KW-0808">Transferase</keyword>
<gene>
    <name evidence="9" type="ORF">PCOR1329_LOCUS25789</name>
</gene>
<evidence type="ECO:0000256" key="2">
    <source>
        <dbReference type="ARBA" id="ARBA00012185"/>
    </source>
</evidence>
<dbReference type="Gene3D" id="3.40.50.150">
    <property type="entry name" value="Vaccinia Virus protein VP39"/>
    <property type="match status" value="2"/>
</dbReference>
<feature type="repeat" description="PPR" evidence="8">
    <location>
        <begin position="9"/>
        <end position="43"/>
    </location>
</feature>
<dbReference type="InterPro" id="IPR017985">
    <property type="entry name" value="MeTrfase_CN4_CS"/>
</dbReference>
<sequence length="451" mass="47745">MLRASVQPDEVSYSTVCNACSRMGEVERAEAWAERMQNGGVRPTGDAWWDNDGPLHTPKPLRKALYCFCSEGPAAVVEHLERALELQWVYGFPRVPPGEAQLTHGIYKYVGGMQPSTAKEFLKLAPPGSRLVLDPFCGSGTVLVEALAGGMDAVGCDVSPLGVFVSSHHCDLARVDAEELAAAAREAAAGLQRGPEDWRVLRARLGAMRPGPVRDALWFVLAVAVATAAPPPATEDPEGRRARPYFLSAAQRYCAGLASLRAAVPPGCSARVLHEDNRGLRLDPPADAIVTSPPYPGVYDYLATAGLARRRVARGAAGAALPGAAGAAASAVEELGARRGWLERGPAEFAEAWQRQQEQWLAAAFRSLRPGGTATLKIGDGDAELEGGHYVDNLASTLRAAEAAGFAVVATATIESCADEAHKTHGMLRTEHAVHLRRPLPAEGGPPPRAA</sequence>
<reference evidence="9" key="1">
    <citation type="submission" date="2023-10" db="EMBL/GenBank/DDBJ databases">
        <authorList>
            <person name="Chen Y."/>
            <person name="Shah S."/>
            <person name="Dougan E. K."/>
            <person name="Thang M."/>
            <person name="Chan C."/>
        </authorList>
    </citation>
    <scope>NUCLEOTIDE SEQUENCE [LARGE SCALE GENOMIC DNA]</scope>
</reference>
<protein>
    <recommendedName>
        <fullName evidence="2">site-specific DNA-methyltransferase (cytosine-N(4)-specific)</fullName>
        <ecNumber evidence="2">2.1.1.113</ecNumber>
    </recommendedName>
</protein>
<dbReference type="PROSITE" id="PS00093">
    <property type="entry name" value="N4_MTASE"/>
    <property type="match status" value="1"/>
</dbReference>
<evidence type="ECO:0000313" key="10">
    <source>
        <dbReference type="Proteomes" id="UP001189429"/>
    </source>
</evidence>
<evidence type="ECO:0000256" key="6">
    <source>
        <dbReference type="ARBA" id="ARBA00022747"/>
    </source>
</evidence>
<evidence type="ECO:0000313" key="9">
    <source>
        <dbReference type="EMBL" id="CAK0825745.1"/>
    </source>
</evidence>
<dbReference type="InterPro" id="IPR002885">
    <property type="entry name" value="PPR_rpt"/>
</dbReference>
<evidence type="ECO:0000256" key="7">
    <source>
        <dbReference type="ARBA" id="ARBA00049120"/>
    </source>
</evidence>
<comment type="caution">
    <text evidence="9">The sequence shown here is derived from an EMBL/GenBank/DDBJ whole genome shotgun (WGS) entry which is preliminary data.</text>
</comment>
<comment type="catalytic activity">
    <reaction evidence="7">
        <text>a 2'-deoxycytidine in DNA + S-adenosyl-L-methionine = an N(4)-methyl-2'-deoxycytidine in DNA + S-adenosyl-L-homocysteine + H(+)</text>
        <dbReference type="Rhea" id="RHEA:16857"/>
        <dbReference type="Rhea" id="RHEA-COMP:11369"/>
        <dbReference type="Rhea" id="RHEA-COMP:13674"/>
        <dbReference type="ChEBI" id="CHEBI:15378"/>
        <dbReference type="ChEBI" id="CHEBI:57856"/>
        <dbReference type="ChEBI" id="CHEBI:59789"/>
        <dbReference type="ChEBI" id="CHEBI:85452"/>
        <dbReference type="ChEBI" id="CHEBI:137933"/>
        <dbReference type="EC" id="2.1.1.113"/>
    </reaction>
</comment>
<keyword evidence="5" id="KW-0949">S-adenosyl-L-methionine</keyword>
<proteinExistence type="inferred from homology"/>
<keyword evidence="10" id="KW-1185">Reference proteome</keyword>
<evidence type="ECO:0000256" key="1">
    <source>
        <dbReference type="ARBA" id="ARBA00010203"/>
    </source>
</evidence>
<dbReference type="InterPro" id="IPR011990">
    <property type="entry name" value="TPR-like_helical_dom_sf"/>
</dbReference>
<dbReference type="Gene3D" id="1.25.40.10">
    <property type="entry name" value="Tetratricopeptide repeat domain"/>
    <property type="match status" value="1"/>
</dbReference>
<evidence type="ECO:0000256" key="3">
    <source>
        <dbReference type="ARBA" id="ARBA00022603"/>
    </source>
</evidence>
<name>A0ABN9S1Y6_9DINO</name>
<feature type="non-terminal residue" evidence="9">
    <location>
        <position position="451"/>
    </location>
</feature>
<evidence type="ECO:0000256" key="8">
    <source>
        <dbReference type="PROSITE-ProRule" id="PRU00708"/>
    </source>
</evidence>
<dbReference type="EMBL" id="CAUYUJ010009058">
    <property type="protein sequence ID" value="CAK0825745.1"/>
    <property type="molecule type" value="Genomic_DNA"/>
</dbReference>
<dbReference type="Proteomes" id="UP001189429">
    <property type="component" value="Unassembled WGS sequence"/>
</dbReference>
<keyword evidence="6" id="KW-0680">Restriction system</keyword>
<evidence type="ECO:0000256" key="5">
    <source>
        <dbReference type="ARBA" id="ARBA00022691"/>
    </source>
</evidence>
<dbReference type="EC" id="2.1.1.113" evidence="2"/>
<dbReference type="InterPro" id="IPR029063">
    <property type="entry name" value="SAM-dependent_MTases_sf"/>
</dbReference>
<accession>A0ABN9S1Y6</accession>